<dbReference type="Gene3D" id="3.20.20.80">
    <property type="entry name" value="Glycosidases"/>
    <property type="match status" value="1"/>
</dbReference>
<reference evidence="9 10" key="1">
    <citation type="submission" date="2016-10" db="EMBL/GenBank/DDBJ databases">
        <authorList>
            <person name="de Groot N.N."/>
        </authorList>
    </citation>
    <scope>NUCLEOTIDE SEQUENCE [LARGE SCALE GENOMIC DNA]</scope>
    <source>
        <strain evidence="9 10">DSM 44993</strain>
    </source>
</reference>
<dbReference type="Proteomes" id="UP000198582">
    <property type="component" value="Unassembled WGS sequence"/>
</dbReference>
<dbReference type="Pfam" id="PF02929">
    <property type="entry name" value="Bgal_small_N"/>
    <property type="match status" value="1"/>
</dbReference>
<evidence type="ECO:0000256" key="4">
    <source>
        <dbReference type="ARBA" id="ARBA00013303"/>
    </source>
</evidence>
<evidence type="ECO:0000256" key="1">
    <source>
        <dbReference type="ARBA" id="ARBA00001412"/>
    </source>
</evidence>
<dbReference type="PANTHER" id="PTHR46323:SF2">
    <property type="entry name" value="BETA-GALACTOSIDASE"/>
    <property type="match status" value="1"/>
</dbReference>
<proteinExistence type="inferred from homology"/>
<dbReference type="InterPro" id="IPR004199">
    <property type="entry name" value="B-gal_small/dom_5"/>
</dbReference>
<dbReference type="InterPro" id="IPR023230">
    <property type="entry name" value="Glyco_hydro_2_CS"/>
</dbReference>
<dbReference type="Pfam" id="PF02836">
    <property type="entry name" value="Glyco_hydro_2_C"/>
    <property type="match status" value="1"/>
</dbReference>
<dbReference type="OrthoDB" id="9762066at2"/>
<dbReference type="InterPro" id="IPR006103">
    <property type="entry name" value="Glyco_hydro_2_cat"/>
</dbReference>
<dbReference type="PROSITE" id="PS00608">
    <property type="entry name" value="GLYCOSYL_HYDROL_F2_2"/>
    <property type="match status" value="1"/>
</dbReference>
<dbReference type="InterPro" id="IPR013783">
    <property type="entry name" value="Ig-like_fold"/>
</dbReference>
<dbReference type="GO" id="GO:0009341">
    <property type="term" value="C:beta-galactosidase complex"/>
    <property type="evidence" value="ECO:0007669"/>
    <property type="project" value="InterPro"/>
</dbReference>
<keyword evidence="6" id="KW-0326">Glycosidase</keyword>
<sequence length="951" mass="104206">MPPSYFEDPAPGRGSLAPRAAFASDARAVSLNGTWRFHLSPSLAAAPEGMHAEDFDDRAWDTLPVPAHWQLHGHGKPAYTNVHYPFPVQPPEVPSDNPTGDHRLTFDLPADWPDEPAVLRFDGIDSCGRVWLNGSELGVTKGSRLPSEFAAGHLLRPRGNVLAVRVHQWSAGSYLEDQDMWWLSGIFRDVTLLSRPSGGVADYQLHAGYDHVTGEGALSVTAADGVLLSVPALGVEDLPAGETVRLPVEPWSAESPRLYAGVVHTAAERVPVRIGFRTVVIADGQLKVNGAPVLFRGVNRHEHHPESGRALPRESALADIELMKRHNVNAVRTSHYPPDPYFLELCDVHGLWVIDESDLETHGFGDLGWAGNPSDDPQWTDAYLDRMRRTVERDKNHPSIVLWSLGNEAQTGRNLAAAARWTRERDPSRPVHYEGDFECEYVDVYSRMYADHEEVDRIGRQEDPNARRRAMPFLLCEFGHAMGNGPGGLLEYRELFERYPRCQGGFVWEWIDHGLTRLDAEGRAYFAYGGDFGEQIHDGNFVIDGVLHPDRTPSPGLVEFAKVFEPVRITATAGGIRVANHYDFLSLEHLSFSWAYEEDGVAVASGDLAVPSVHPGQSAEVPLPPLPDVTGEGWLTVRATLPEATAWAPAGHVVAWGQLPVVPAPLPPTAATGAALRFEGAELHLGAGTFDAATGLLTTLGGHRVHGPRLDLWRAPTDNDRGSAPSEESQWRAAGLHRLQHRVAAVKRREAELVVRTRVAPPGLGFGLLADYHWTADAGRLRLRVEVEPDGEWPCTLPRLGLRMAVPGSFGAVAWFGAGPGEAYADSRQAARVGRFARSVEELQTPYVYPQENGNRTDTRWLRLTSADGAGIRIDGEPLFDFSARRWTSEELDAARHTVDLEPGELLHLNLDLAQHGLGTASCGPGVLPQYRLHAQKAGFTLTFTTVDGPA</sequence>
<dbReference type="SUPFAM" id="SSF49785">
    <property type="entry name" value="Galactose-binding domain-like"/>
    <property type="match status" value="1"/>
</dbReference>
<dbReference type="SUPFAM" id="SSF49303">
    <property type="entry name" value="beta-Galactosidase/glucuronidase domain"/>
    <property type="match status" value="2"/>
</dbReference>
<dbReference type="AlphaFoldDB" id="A0A1H8T655"/>
<dbReference type="SUPFAM" id="SSF51445">
    <property type="entry name" value="(Trans)glycosidases"/>
    <property type="match status" value="1"/>
</dbReference>
<dbReference type="Gene3D" id="2.60.120.260">
    <property type="entry name" value="Galactose-binding domain-like"/>
    <property type="match status" value="1"/>
</dbReference>
<evidence type="ECO:0000256" key="7">
    <source>
        <dbReference type="ARBA" id="ARBA00032230"/>
    </source>
</evidence>
<evidence type="ECO:0000256" key="2">
    <source>
        <dbReference type="ARBA" id="ARBA00007401"/>
    </source>
</evidence>
<keyword evidence="10" id="KW-1185">Reference proteome</keyword>
<dbReference type="PROSITE" id="PS00719">
    <property type="entry name" value="GLYCOSYL_HYDROL_F2_1"/>
    <property type="match status" value="1"/>
</dbReference>
<comment type="catalytic activity">
    <reaction evidence="1">
        <text>Hydrolysis of terminal non-reducing beta-D-galactose residues in beta-D-galactosides.</text>
        <dbReference type="EC" id="3.2.1.23"/>
    </reaction>
</comment>
<evidence type="ECO:0000256" key="3">
    <source>
        <dbReference type="ARBA" id="ARBA00012756"/>
    </source>
</evidence>
<evidence type="ECO:0000256" key="6">
    <source>
        <dbReference type="ARBA" id="ARBA00023295"/>
    </source>
</evidence>
<dbReference type="RefSeq" id="WP_091614013.1">
    <property type="nucleotide sequence ID" value="NZ_FOEF01000002.1"/>
</dbReference>
<dbReference type="Gene3D" id="2.70.98.10">
    <property type="match status" value="1"/>
</dbReference>
<dbReference type="Pfam" id="PF02837">
    <property type="entry name" value="Glyco_hydro_2_N"/>
    <property type="match status" value="1"/>
</dbReference>
<dbReference type="SUPFAM" id="SSF74650">
    <property type="entry name" value="Galactose mutarotase-like"/>
    <property type="match status" value="1"/>
</dbReference>
<dbReference type="InterPro" id="IPR017853">
    <property type="entry name" value="GH"/>
</dbReference>
<accession>A0A1H8T655</accession>
<keyword evidence="5" id="KW-0378">Hydrolase</keyword>
<dbReference type="EC" id="3.2.1.23" evidence="3"/>
<comment type="similarity">
    <text evidence="2">Belongs to the glycosyl hydrolase 2 family.</text>
</comment>
<name>A0A1H8T655_9PSEU</name>
<protein>
    <recommendedName>
        <fullName evidence="4">Beta-galactosidase</fullName>
        <ecNumber evidence="3">3.2.1.23</ecNumber>
    </recommendedName>
    <alternativeName>
        <fullName evidence="7">Lactase</fullName>
    </alternativeName>
</protein>
<dbReference type="InterPro" id="IPR006104">
    <property type="entry name" value="Glyco_hydro_2_N"/>
</dbReference>
<dbReference type="InterPro" id="IPR008979">
    <property type="entry name" value="Galactose-bd-like_sf"/>
</dbReference>
<dbReference type="GO" id="GO:0030246">
    <property type="term" value="F:carbohydrate binding"/>
    <property type="evidence" value="ECO:0007669"/>
    <property type="project" value="InterPro"/>
</dbReference>
<dbReference type="Pfam" id="PF16353">
    <property type="entry name" value="LacZ_4"/>
    <property type="match status" value="1"/>
</dbReference>
<dbReference type="Gene3D" id="2.60.40.10">
    <property type="entry name" value="Immunoglobulins"/>
    <property type="match status" value="2"/>
</dbReference>
<evidence type="ECO:0000256" key="5">
    <source>
        <dbReference type="ARBA" id="ARBA00022801"/>
    </source>
</evidence>
<dbReference type="InterPro" id="IPR050347">
    <property type="entry name" value="Bact_Beta-galactosidase"/>
</dbReference>
<feature type="domain" description="Beta galactosidase small chain/" evidence="8">
    <location>
        <begin position="684"/>
        <end position="945"/>
    </location>
</feature>
<dbReference type="InterPro" id="IPR014718">
    <property type="entry name" value="GH-type_carb-bd"/>
</dbReference>
<dbReference type="STRING" id="394193.SAMN04489732_102448"/>
<dbReference type="EMBL" id="FOEF01000002">
    <property type="protein sequence ID" value="SEO86421.1"/>
    <property type="molecule type" value="Genomic_DNA"/>
</dbReference>
<dbReference type="PRINTS" id="PR00132">
    <property type="entry name" value="GLHYDRLASE2"/>
</dbReference>
<organism evidence="9 10">
    <name type="scientific">Amycolatopsis saalfeldensis</name>
    <dbReference type="NCBI Taxonomy" id="394193"/>
    <lineage>
        <taxon>Bacteria</taxon>
        <taxon>Bacillati</taxon>
        <taxon>Actinomycetota</taxon>
        <taxon>Actinomycetes</taxon>
        <taxon>Pseudonocardiales</taxon>
        <taxon>Pseudonocardiaceae</taxon>
        <taxon>Amycolatopsis</taxon>
    </lineage>
</organism>
<dbReference type="PANTHER" id="PTHR46323">
    <property type="entry name" value="BETA-GALACTOSIDASE"/>
    <property type="match status" value="1"/>
</dbReference>
<evidence type="ECO:0000259" key="8">
    <source>
        <dbReference type="SMART" id="SM01038"/>
    </source>
</evidence>
<dbReference type="SMART" id="SM01038">
    <property type="entry name" value="Bgal_small_N"/>
    <property type="match status" value="1"/>
</dbReference>
<evidence type="ECO:0000313" key="9">
    <source>
        <dbReference type="EMBL" id="SEO86421.1"/>
    </source>
</evidence>
<dbReference type="GO" id="GO:0004565">
    <property type="term" value="F:beta-galactosidase activity"/>
    <property type="evidence" value="ECO:0007669"/>
    <property type="project" value="UniProtKB-EC"/>
</dbReference>
<dbReference type="GO" id="GO:0005990">
    <property type="term" value="P:lactose catabolic process"/>
    <property type="evidence" value="ECO:0007669"/>
    <property type="project" value="TreeGrafter"/>
</dbReference>
<dbReference type="InterPro" id="IPR032312">
    <property type="entry name" value="LacZ_4"/>
</dbReference>
<dbReference type="InterPro" id="IPR036156">
    <property type="entry name" value="Beta-gal/glucu_dom_sf"/>
</dbReference>
<dbReference type="InterPro" id="IPR006101">
    <property type="entry name" value="Glyco_hydro_2"/>
</dbReference>
<dbReference type="InterPro" id="IPR011013">
    <property type="entry name" value="Gal_mutarotase_sf_dom"/>
</dbReference>
<gene>
    <name evidence="9" type="ORF">SAMN04489732_102448</name>
</gene>
<dbReference type="InterPro" id="IPR023232">
    <property type="entry name" value="Glyco_hydro_2_AS"/>
</dbReference>
<evidence type="ECO:0000313" key="10">
    <source>
        <dbReference type="Proteomes" id="UP000198582"/>
    </source>
</evidence>